<dbReference type="Pfam" id="PF01636">
    <property type="entry name" value="APH"/>
    <property type="match status" value="1"/>
</dbReference>
<reference evidence="2" key="1">
    <citation type="submission" date="2022-02" db="EMBL/GenBank/DDBJ databases">
        <title>Vibrio sp. nov, a new bacterium isolated from seawater.</title>
        <authorList>
            <person name="Yuan Y."/>
        </authorList>
    </citation>
    <scope>NUCLEOTIDE SEQUENCE</scope>
    <source>
        <strain evidence="2">ZSDZ65</strain>
    </source>
</reference>
<dbReference type="SUPFAM" id="SSF56112">
    <property type="entry name" value="Protein kinase-like (PK-like)"/>
    <property type="match status" value="1"/>
</dbReference>
<name>A0A9X3CN65_9VIBR</name>
<dbReference type="InterPro" id="IPR002575">
    <property type="entry name" value="Aminoglycoside_PTrfase"/>
</dbReference>
<protein>
    <submittedName>
        <fullName evidence="2">Phosphotransferase</fullName>
    </submittedName>
</protein>
<comment type="caution">
    <text evidence="2">The sequence shown here is derived from an EMBL/GenBank/DDBJ whole genome shotgun (WGS) entry which is preliminary data.</text>
</comment>
<dbReference type="RefSeq" id="WP_265675109.1">
    <property type="nucleotide sequence ID" value="NZ_JAKRRY010000012.1"/>
</dbReference>
<organism evidence="2 3">
    <name type="scientific">Vibrio qingdaonensis</name>
    <dbReference type="NCBI Taxonomy" id="2829491"/>
    <lineage>
        <taxon>Bacteria</taxon>
        <taxon>Pseudomonadati</taxon>
        <taxon>Pseudomonadota</taxon>
        <taxon>Gammaproteobacteria</taxon>
        <taxon>Vibrionales</taxon>
        <taxon>Vibrionaceae</taxon>
        <taxon>Vibrio</taxon>
    </lineage>
</organism>
<sequence>MLDWQQALQQQPELAHAQTVLNEVPLGALQLSGGLTNRTWKIATKTHGWTVWRGHTSISAAFDICRVNERNVLQAVQTLLPTSQVLGDNAHGVLLSWLEGRPISCAELSAERVISLLAHIHTFSGDSIDGDTIGIRRFDYTEKVDHYWQQLNPSIYKSRYQELYVKLRIPPTFHCNHSALCHFDFAHHNLIHTDQSIGVIDWEYSAIADPRLDLVLTLDMLDMDYPQGLNCYLQAYGLSDSNAVIDREQWLSDMKAWSAHAQMMALLWYVLAAQLWGNDDFLIDAESIYQRLCRSDHCL</sequence>
<proteinExistence type="predicted"/>
<evidence type="ECO:0000313" key="3">
    <source>
        <dbReference type="Proteomes" id="UP001155587"/>
    </source>
</evidence>
<dbReference type="InterPro" id="IPR052077">
    <property type="entry name" value="CcrZ_PhaseVar_Mediator"/>
</dbReference>
<keyword evidence="3" id="KW-1185">Reference proteome</keyword>
<evidence type="ECO:0000313" key="2">
    <source>
        <dbReference type="EMBL" id="MCW8346466.1"/>
    </source>
</evidence>
<evidence type="ECO:0000259" key="1">
    <source>
        <dbReference type="Pfam" id="PF01636"/>
    </source>
</evidence>
<dbReference type="Proteomes" id="UP001155587">
    <property type="component" value="Unassembled WGS sequence"/>
</dbReference>
<dbReference type="InterPro" id="IPR011009">
    <property type="entry name" value="Kinase-like_dom_sf"/>
</dbReference>
<feature type="domain" description="Aminoglycoside phosphotransferase" evidence="1">
    <location>
        <begin position="30"/>
        <end position="230"/>
    </location>
</feature>
<dbReference type="PANTHER" id="PTHR40086">
    <property type="entry name" value="PHOSPHOTRANSFERASE YTMP-RELATED"/>
    <property type="match status" value="1"/>
</dbReference>
<dbReference type="AlphaFoldDB" id="A0A9X3CN65"/>
<gene>
    <name evidence="2" type="ORF">MD535_10680</name>
</gene>
<dbReference type="Gene3D" id="3.90.1200.10">
    <property type="match status" value="1"/>
</dbReference>
<dbReference type="EMBL" id="JAKRRY010000012">
    <property type="protein sequence ID" value="MCW8346466.1"/>
    <property type="molecule type" value="Genomic_DNA"/>
</dbReference>
<dbReference type="PANTHER" id="PTHR40086:SF1">
    <property type="entry name" value="CELL CYCLE REGULATOR CCRZ"/>
    <property type="match status" value="1"/>
</dbReference>
<accession>A0A9X3CN65</accession>